<protein>
    <recommendedName>
        <fullName evidence="8">DNA gyrase subunit A</fullName>
        <ecNumber evidence="8">5.6.2.2</ecNumber>
    </recommendedName>
</protein>
<comment type="subcellular location">
    <subcellularLocation>
        <location evidence="8">Cytoplasm</location>
    </subcellularLocation>
</comment>
<dbReference type="Gene3D" id="2.120.10.90">
    <property type="entry name" value="DNA gyrase/topoisomerase IV, subunit A, C-terminal"/>
    <property type="match status" value="1"/>
</dbReference>
<evidence type="ECO:0000256" key="2">
    <source>
        <dbReference type="ARBA" id="ARBA00008263"/>
    </source>
</evidence>
<evidence type="ECO:0000313" key="12">
    <source>
        <dbReference type="EMBL" id="MDE1656566.1"/>
    </source>
</evidence>
<dbReference type="Gene3D" id="1.10.268.10">
    <property type="entry name" value="Topoisomerase, domain 3"/>
    <property type="match status" value="1"/>
</dbReference>
<comment type="similarity">
    <text evidence="2 8">Belongs to the type II topoisomerase GyrA/ParC subunit family.</text>
</comment>
<dbReference type="Pfam" id="PF00521">
    <property type="entry name" value="DNA_topoisoIV"/>
    <property type="match status" value="1"/>
</dbReference>
<comment type="catalytic activity">
    <reaction evidence="1 8 9">
        <text>ATP-dependent breakage, passage and rejoining of double-stranded DNA.</text>
        <dbReference type="EC" id="5.6.2.2"/>
    </reaction>
</comment>
<keyword evidence="8" id="KW-0963">Cytoplasm</keyword>
<dbReference type="HAMAP" id="MF_01897">
    <property type="entry name" value="GyrA"/>
    <property type="match status" value="1"/>
</dbReference>
<dbReference type="Gene3D" id="3.30.1360.40">
    <property type="match status" value="1"/>
</dbReference>
<dbReference type="InterPro" id="IPR035516">
    <property type="entry name" value="Gyrase/topoIV_suA_C"/>
</dbReference>
<dbReference type="Proteomes" id="UP001219297">
    <property type="component" value="Unassembled WGS sequence"/>
</dbReference>
<proteinExistence type="inferred from homology"/>
<evidence type="ECO:0000256" key="7">
    <source>
        <dbReference type="ARBA" id="ARBA00023235"/>
    </source>
</evidence>
<dbReference type="InterPro" id="IPR013760">
    <property type="entry name" value="Topo_IIA-like_dom_sf"/>
</dbReference>
<dbReference type="EC" id="5.6.2.2" evidence="8"/>
<feature type="compositionally biased region" description="Low complexity" evidence="10">
    <location>
        <begin position="833"/>
        <end position="864"/>
    </location>
</feature>
<keyword evidence="6 8" id="KW-0238">DNA-binding</keyword>
<keyword evidence="7 8" id="KW-0413">Isomerase</keyword>
<comment type="subunit">
    <text evidence="8">Heterotetramer, composed of two GyrA and two GyrB chains. In the heterotetramer, GyrA contains the active site tyrosine that forms a transient covalent intermediate with DNA, while GyrB binds cofactors and catalyzes ATP hydrolysis.</text>
</comment>
<dbReference type="EMBL" id="JARBHI010000011">
    <property type="protein sequence ID" value="MDE1656566.1"/>
    <property type="molecule type" value="Genomic_DNA"/>
</dbReference>
<dbReference type="InterPro" id="IPR005743">
    <property type="entry name" value="GyrA"/>
</dbReference>
<dbReference type="SMART" id="SM00434">
    <property type="entry name" value="TOP4c"/>
    <property type="match status" value="1"/>
</dbReference>
<dbReference type="GeneID" id="83608506"/>
<feature type="domain" description="Topo IIA-type catalytic" evidence="11">
    <location>
        <begin position="41"/>
        <end position="509"/>
    </location>
</feature>
<dbReference type="NCBIfam" id="NF004044">
    <property type="entry name" value="PRK05561.1"/>
    <property type="match status" value="1"/>
</dbReference>
<comment type="caution">
    <text evidence="12">The sequence shown here is derived from an EMBL/GenBank/DDBJ whole genome shotgun (WGS) entry which is preliminary data.</text>
</comment>
<dbReference type="InterPro" id="IPR050220">
    <property type="entry name" value="Type_II_DNA_Topoisomerases"/>
</dbReference>
<evidence type="ECO:0000256" key="4">
    <source>
        <dbReference type="ARBA" id="ARBA00022840"/>
    </source>
</evidence>
<gene>
    <name evidence="8 12" type="primary">gyrA</name>
    <name evidence="12" type="ORF">PWJ81_05730</name>
</gene>
<evidence type="ECO:0000256" key="1">
    <source>
        <dbReference type="ARBA" id="ARBA00000185"/>
    </source>
</evidence>
<dbReference type="NCBIfam" id="NF004043">
    <property type="entry name" value="PRK05560.1"/>
    <property type="match status" value="1"/>
</dbReference>
<name>A0ABT5V8N4_9ACTO</name>
<dbReference type="SUPFAM" id="SSF101904">
    <property type="entry name" value="GyrA/ParC C-terminal domain-like"/>
    <property type="match status" value="1"/>
</dbReference>
<dbReference type="NCBIfam" id="TIGR01063">
    <property type="entry name" value="gyrA"/>
    <property type="match status" value="1"/>
</dbReference>
<evidence type="ECO:0000256" key="8">
    <source>
        <dbReference type="HAMAP-Rule" id="MF_01897"/>
    </source>
</evidence>
<reference evidence="12 13" key="1">
    <citation type="submission" date="2023-02" db="EMBL/GenBank/DDBJ databases">
        <title>Defining the Infant Male Urobiome and Moving Towards Mechanisms in Urobiome Research.</title>
        <authorList>
            <person name="Reasoner S."/>
            <person name="Flores V."/>
            <person name="Van Horn G."/>
            <person name="Morales G."/>
            <person name="Peard L."/>
            <person name="Abelson B."/>
            <person name="Manuel C."/>
            <person name="Lee J."/>
            <person name="Baker B."/>
            <person name="Williams T."/>
            <person name="Schmitz J."/>
            <person name="Clayton D."/>
            <person name="Hadjifrangiskou M."/>
        </authorList>
    </citation>
    <scope>NUCLEOTIDE SEQUENCE [LARGE SCALE GENOMIC DNA]</scope>
    <source>
        <strain evidence="12 13">AS1053</strain>
    </source>
</reference>
<comment type="function">
    <text evidence="8">A type II topoisomerase that negatively supercoils closed circular double-stranded (ds) DNA in an ATP-dependent manner to modulate DNA topology and maintain chromosomes in an underwound state. Negative supercoiling favors strand separation, and DNA replication, transcription, recombination and repair, all of which involve strand separation. Also able to catalyze the interconversion of other topological isomers of dsDNA rings, including catenanes and knotted rings. Type II topoisomerases break and join 2 DNA strands simultaneously in an ATP-dependent manner.</text>
</comment>
<dbReference type="CDD" id="cd00187">
    <property type="entry name" value="TOP4c"/>
    <property type="match status" value="1"/>
</dbReference>
<evidence type="ECO:0000256" key="9">
    <source>
        <dbReference type="PROSITE-ProRule" id="PRU01384"/>
    </source>
</evidence>
<dbReference type="InterPro" id="IPR013757">
    <property type="entry name" value="Topo_IIA_A_a_sf"/>
</dbReference>
<comment type="miscellaneous">
    <text evidence="8">Few gyrases are as efficient as E.coli at forming negative supercoils. Not all organisms have 2 type II topoisomerases; in organisms with a single type II topoisomerase this enzyme also has to decatenate newly replicated chromosomes.</text>
</comment>
<dbReference type="PANTHER" id="PTHR43493">
    <property type="entry name" value="DNA GYRASE/TOPOISOMERASE SUBUNIT A"/>
    <property type="match status" value="1"/>
</dbReference>
<evidence type="ECO:0000256" key="6">
    <source>
        <dbReference type="ARBA" id="ARBA00023125"/>
    </source>
</evidence>
<feature type="region of interest" description="Disordered" evidence="10">
    <location>
        <begin position="828"/>
        <end position="872"/>
    </location>
</feature>
<dbReference type="Pfam" id="PF03989">
    <property type="entry name" value="DNA_gyraseA_C"/>
    <property type="match status" value="6"/>
</dbReference>
<evidence type="ECO:0000256" key="10">
    <source>
        <dbReference type="SAM" id="MobiDB-lite"/>
    </source>
</evidence>
<evidence type="ECO:0000256" key="5">
    <source>
        <dbReference type="ARBA" id="ARBA00023029"/>
    </source>
</evidence>
<evidence type="ECO:0000313" key="13">
    <source>
        <dbReference type="Proteomes" id="UP001219297"/>
    </source>
</evidence>
<evidence type="ECO:0000256" key="3">
    <source>
        <dbReference type="ARBA" id="ARBA00022741"/>
    </source>
</evidence>
<dbReference type="InterPro" id="IPR002205">
    <property type="entry name" value="Topo_IIA_dom_A"/>
</dbReference>
<dbReference type="InterPro" id="IPR013758">
    <property type="entry name" value="Topo_IIA_A/C_ab"/>
</dbReference>
<sequence length="872" mass="95980">MSESETTSTYNHGAIMEVDLQREMESSYLDYAMSVIVGRALPDVRDGLKPVHRRVIYAMYDGGYRPDSSFSKSAKIVGDVMGHYHPHGDAAIYDTMVRLAQPWSMRYPLVSGQGNFGTSGDLGAAAPRYTEARMAPLALEMVRDIKENTVDFEPNYDGSLMEPSILTSRFPNLLVNGSEGIAVGMATRIPPHNLREVNDGVQWYLAHPDTSREELLGELMRRIKGPDFPTGATILGTRGIEDAYRTGRGSITQRAVVEVDEIGGRTCLVITDLPYQVNPDRLLDKMVEGIKDGRLPGIADIRDETSGRAGQRIVVVLKRDAVPKVVLNNLYKHTQLQNNFPANMLALVDGVPRTLSLDGFVRHWVAHQMDVIRRRTEYRLNEALKRMHILEGYLKALDALDEVIALIRASATVDVARTGLMELLDIDEDQANAILEMQLRRLAALERQKILDEYEEKRALVEDYRGILASEDRQRSIISEELQAITDKYGDDRRTTILPYDGEMSVEDLIPEEDVVVTVTRSGYVKRTKVSEYRAQHRGGKGIRGASLRVDDVVDHFGIASTHDWHLFFTNLGRVYRLKGYELPEGGRDAKGQHVANLLAFQPGESIAAVRSIRSYDDAKYLVLATKSGLVKKTPLADYDSPRSGGLIAIKLRELADGSSDEVVAASLVDEADDLLLVSRHGMSLRFTANAESLRPMGRASSGVTGMKFRGDDSLLTMDVVHDDSQVFVMTEQGFAKRTSADEYRVQGRAGMGIKVAKLTEARGDLVGALMVSSGDEVLAIMESGKVMRAAVDEVSLTGRNTQGVTFVRPDKGDRIIAVARNAEVEIEEDEVPAAGAQAAAEEPATESEPAQSTQAAESAESTQPAAETLEN</sequence>
<keyword evidence="3 8" id="KW-0547">Nucleotide-binding</keyword>
<dbReference type="Gene3D" id="3.90.199.10">
    <property type="entry name" value="Topoisomerase II, domain 5"/>
    <property type="match status" value="1"/>
</dbReference>
<dbReference type="InterPro" id="IPR006691">
    <property type="entry name" value="GyrA/parC_rep"/>
</dbReference>
<dbReference type="PROSITE" id="PS52040">
    <property type="entry name" value="TOPO_IIA"/>
    <property type="match status" value="1"/>
</dbReference>
<dbReference type="PANTHER" id="PTHR43493:SF5">
    <property type="entry name" value="DNA GYRASE SUBUNIT A, CHLOROPLASTIC_MITOCHONDRIAL"/>
    <property type="match status" value="1"/>
</dbReference>
<organism evidence="12 13">
    <name type="scientific">Actinotignum sanguinis</name>
    <dbReference type="NCBI Taxonomy" id="1445614"/>
    <lineage>
        <taxon>Bacteria</taxon>
        <taxon>Bacillati</taxon>
        <taxon>Actinomycetota</taxon>
        <taxon>Actinomycetes</taxon>
        <taxon>Actinomycetales</taxon>
        <taxon>Actinomycetaceae</taxon>
        <taxon>Actinotignum</taxon>
    </lineage>
</organism>
<feature type="active site" description="O-(5'-phospho-DNA)-tyrosine intermediate" evidence="8 9">
    <location>
        <position position="129"/>
    </location>
</feature>
<dbReference type="RefSeq" id="WP_274732551.1">
    <property type="nucleotide sequence ID" value="NZ_CAMXYX010000032.1"/>
</dbReference>
<keyword evidence="5 8" id="KW-0799">Topoisomerase</keyword>
<dbReference type="GO" id="GO:0003918">
    <property type="term" value="F:DNA topoisomerase type II (double strand cut, ATP-hydrolyzing) activity"/>
    <property type="evidence" value="ECO:0007669"/>
    <property type="project" value="UniProtKB-EC"/>
</dbReference>
<keyword evidence="4 8" id="KW-0067">ATP-binding</keyword>
<dbReference type="SUPFAM" id="SSF56719">
    <property type="entry name" value="Type II DNA topoisomerase"/>
    <property type="match status" value="1"/>
</dbReference>
<accession>A0ABT5V8N4</accession>
<evidence type="ECO:0000259" key="11">
    <source>
        <dbReference type="PROSITE" id="PS52040"/>
    </source>
</evidence>
<keyword evidence="13" id="KW-1185">Reference proteome</keyword>
<feature type="short sequence motif" description="GyrA-box" evidence="8">
    <location>
        <begin position="536"/>
        <end position="542"/>
    </location>
</feature>